<dbReference type="Pfam" id="PF01676">
    <property type="entry name" value="Metalloenzyme"/>
    <property type="match status" value="1"/>
</dbReference>
<dbReference type="InterPro" id="IPR017850">
    <property type="entry name" value="Alkaline_phosphatase_core_sf"/>
</dbReference>
<organism evidence="8 9">
    <name type="scientific">Pelotomaculum schinkii</name>
    <dbReference type="NCBI Taxonomy" id="78350"/>
    <lineage>
        <taxon>Bacteria</taxon>
        <taxon>Bacillati</taxon>
        <taxon>Bacillota</taxon>
        <taxon>Clostridia</taxon>
        <taxon>Eubacteriales</taxon>
        <taxon>Desulfotomaculaceae</taxon>
        <taxon>Pelotomaculum</taxon>
    </lineage>
</organism>
<evidence type="ECO:0000313" key="9">
    <source>
        <dbReference type="Proteomes" id="UP000298324"/>
    </source>
</evidence>
<evidence type="ECO:0000256" key="4">
    <source>
        <dbReference type="ARBA" id="ARBA00005524"/>
    </source>
</evidence>
<dbReference type="EC" id="5.4.2.12" evidence="8"/>
<comment type="catalytic activity">
    <reaction evidence="1">
        <text>(2R)-2-phosphoglycerate = (2R)-3-phosphoglycerate</text>
        <dbReference type="Rhea" id="RHEA:15901"/>
        <dbReference type="ChEBI" id="CHEBI:58272"/>
        <dbReference type="ChEBI" id="CHEBI:58289"/>
        <dbReference type="EC" id="5.4.2.12"/>
    </reaction>
</comment>
<dbReference type="GO" id="GO:0006096">
    <property type="term" value="P:glycolytic process"/>
    <property type="evidence" value="ECO:0007669"/>
    <property type="project" value="UniProtKB-KW"/>
</dbReference>
<dbReference type="CDD" id="cd16011">
    <property type="entry name" value="iPGM_like"/>
    <property type="match status" value="1"/>
</dbReference>
<evidence type="ECO:0000256" key="5">
    <source>
        <dbReference type="ARBA" id="ARBA00023152"/>
    </source>
</evidence>
<dbReference type="EMBL" id="QFGA01000002">
    <property type="protein sequence ID" value="TEB05270.1"/>
    <property type="molecule type" value="Genomic_DNA"/>
</dbReference>
<comment type="similarity">
    <text evidence="4">Belongs to the BPG-independent phosphoglycerate mutase family. A-PGAM subfamily.</text>
</comment>
<accession>A0A4Y7R9E9</accession>
<dbReference type="InterPro" id="IPR042253">
    <property type="entry name" value="Pglycerate_mutase_ApgM_sf"/>
</dbReference>
<evidence type="ECO:0000256" key="1">
    <source>
        <dbReference type="ARBA" id="ARBA00000370"/>
    </source>
</evidence>
<keyword evidence="9" id="KW-1185">Reference proteome</keyword>
<dbReference type="InterPro" id="IPR006124">
    <property type="entry name" value="Metalloenzyme"/>
</dbReference>
<dbReference type="PIRSF" id="PIRSF006392">
    <property type="entry name" value="IPGAM_arch"/>
    <property type="match status" value="1"/>
</dbReference>
<dbReference type="NCBIfam" id="TIGR02535">
    <property type="entry name" value="hyp_Hser_kinase"/>
    <property type="match status" value="1"/>
</dbReference>
<evidence type="ECO:0000256" key="3">
    <source>
        <dbReference type="ARBA" id="ARBA00004921"/>
    </source>
</evidence>
<keyword evidence="5" id="KW-0324">Glycolysis</keyword>
<evidence type="ECO:0000259" key="7">
    <source>
        <dbReference type="Pfam" id="PF01676"/>
    </source>
</evidence>
<proteinExistence type="inferred from homology"/>
<dbReference type="Gene3D" id="3.30.70.2130">
    <property type="entry name" value="Metalloenzyme domain"/>
    <property type="match status" value="1"/>
</dbReference>
<dbReference type="Gene3D" id="3.40.720.10">
    <property type="entry name" value="Alkaline Phosphatase, subunit A"/>
    <property type="match status" value="1"/>
</dbReference>
<dbReference type="PANTHER" id="PTHR31209:SF4">
    <property type="entry name" value="2,3-BISPHOSPHOGLYCERATE-INDEPENDENT PHOSPHOGLYCERATE MUTASE"/>
    <property type="match status" value="1"/>
</dbReference>
<keyword evidence="6 8" id="KW-0413">Isomerase</keyword>
<comment type="function">
    <text evidence="2">Catalyzes the interconversion of 2-phosphoglycerate and 3-phosphoglycerate.</text>
</comment>
<comment type="pathway">
    <text evidence="3">Carbohydrate degradation.</text>
</comment>
<dbReference type="RefSeq" id="WP_190240374.1">
    <property type="nucleotide sequence ID" value="NZ_QFGA01000002.1"/>
</dbReference>
<gene>
    <name evidence="8" type="primary">gpmI_1</name>
    <name evidence="8" type="ORF">Psch_02311</name>
</gene>
<evidence type="ECO:0000256" key="6">
    <source>
        <dbReference type="ARBA" id="ARBA00023235"/>
    </source>
</evidence>
<evidence type="ECO:0000256" key="2">
    <source>
        <dbReference type="ARBA" id="ARBA00002315"/>
    </source>
</evidence>
<feature type="domain" description="Metalloenzyme" evidence="7">
    <location>
        <begin position="1"/>
        <end position="372"/>
    </location>
</feature>
<dbReference type="NCBIfam" id="TIGR00306">
    <property type="entry name" value="apgM"/>
    <property type="match status" value="1"/>
</dbReference>
<dbReference type="SUPFAM" id="SSF53649">
    <property type="entry name" value="Alkaline phosphatase-like"/>
    <property type="match status" value="1"/>
</dbReference>
<dbReference type="Pfam" id="PF10143">
    <property type="entry name" value="PhosphMutase"/>
    <property type="match status" value="1"/>
</dbReference>
<dbReference type="Proteomes" id="UP000298324">
    <property type="component" value="Unassembled WGS sequence"/>
</dbReference>
<dbReference type="InterPro" id="IPR004456">
    <property type="entry name" value="Pglycerate_mutase_ApgM"/>
</dbReference>
<protein>
    <submittedName>
        <fullName evidence="8">2,3-bisphosphoglycerate-independent phosphoglycerate mutase</fullName>
        <ecNumber evidence="8">5.4.2.12</ecNumber>
    </submittedName>
</protein>
<sequence length="404" mass="43936">MKYIILLGDGMADEQLAGLGGKTPLQFASTPNMDFVASYGEIGVAGTVPAGFPPGSDVANLSVMGYDPRLYYTGRSPLEAVSMGVELDSDDVAFRCNLVTLSDEERYEDKTMVDYSADEITTAESGKIIEEVKARLESAQLKFYPGFGFRHLLVWKGGPPDGELTPPHDISGRVIGPYLPKGQIGEILLNLMRESAGFLPGHQVNAARTGKGLRPANAIWFWGMGKRPRMPKFYDRYRLNGSIISAVDLIKGIGICAGFNVVEVEGVTGTVNTNADGKVQAALDELGKGRDLVYLHVEAPDAASHRGELDTKIKAIEMVDRMLGRLLHELDIYDSYKIMVLPDHPTPLATMTHASSPVPFAIYSKGQNKKTNRTYDELTASKGLVIKAGHELMDYFVLGKTGGF</sequence>
<name>A0A4Y7R9E9_9FIRM</name>
<dbReference type="AlphaFoldDB" id="A0A4Y7R9E9"/>
<evidence type="ECO:0000313" key="8">
    <source>
        <dbReference type="EMBL" id="TEB05270.1"/>
    </source>
</evidence>
<dbReference type="GO" id="GO:0004619">
    <property type="term" value="F:phosphoglycerate mutase activity"/>
    <property type="evidence" value="ECO:0007669"/>
    <property type="project" value="UniProtKB-EC"/>
</dbReference>
<comment type="caution">
    <text evidence="8">The sequence shown here is derived from an EMBL/GenBank/DDBJ whole genome shotgun (WGS) entry which is preliminary data.</text>
</comment>
<dbReference type="GO" id="GO:0046872">
    <property type="term" value="F:metal ion binding"/>
    <property type="evidence" value="ECO:0007669"/>
    <property type="project" value="InterPro"/>
</dbReference>
<dbReference type="InterPro" id="IPR023665">
    <property type="entry name" value="ApgAM_prokaryotes"/>
</dbReference>
<dbReference type="NCBIfam" id="NF003242">
    <property type="entry name" value="PRK04200.1"/>
    <property type="match status" value="1"/>
</dbReference>
<reference evidence="8 9" key="1">
    <citation type="journal article" date="2018" name="Environ. Microbiol.">
        <title>Novel energy conservation strategies and behaviour of Pelotomaculum schinkii driving syntrophic propionate catabolism.</title>
        <authorList>
            <person name="Hidalgo-Ahumada C.A.P."/>
            <person name="Nobu M.K."/>
            <person name="Narihiro T."/>
            <person name="Tamaki H."/>
            <person name="Liu W.T."/>
            <person name="Kamagata Y."/>
            <person name="Stams A.J.M."/>
            <person name="Imachi H."/>
            <person name="Sousa D.Z."/>
        </authorList>
    </citation>
    <scope>NUCLEOTIDE SEQUENCE [LARGE SCALE GENOMIC DNA]</scope>
    <source>
        <strain evidence="8 9">HH</strain>
    </source>
</reference>
<dbReference type="PANTHER" id="PTHR31209">
    <property type="entry name" value="COFACTOR-INDEPENDENT PHOSPHOGLYCERATE MUTASE"/>
    <property type="match status" value="1"/>
</dbReference>